<name>A0ABZ2SJJ2_9ENTE</name>
<dbReference type="SUPFAM" id="SSF51735">
    <property type="entry name" value="NAD(P)-binding Rossmann-fold domains"/>
    <property type="match status" value="1"/>
</dbReference>
<keyword evidence="1" id="KW-0560">Oxidoreductase</keyword>
<dbReference type="PANTHER" id="PTHR10366:SF564">
    <property type="entry name" value="STEROL-4-ALPHA-CARBOXYLATE 3-DEHYDROGENASE, DECARBOXYLATING"/>
    <property type="match status" value="1"/>
</dbReference>
<evidence type="ECO:0000259" key="3">
    <source>
        <dbReference type="Pfam" id="PF01370"/>
    </source>
</evidence>
<protein>
    <recommendedName>
        <fullName evidence="3">NAD-dependent epimerase/dehydratase domain-containing protein</fullName>
    </recommendedName>
</protein>
<dbReference type="EMBL" id="CP147251">
    <property type="protein sequence ID" value="WYJ76021.1"/>
    <property type="molecule type" value="Genomic_DNA"/>
</dbReference>
<dbReference type="Gene3D" id="3.40.50.720">
    <property type="entry name" value="NAD(P)-binding Rossmann-like Domain"/>
    <property type="match status" value="1"/>
</dbReference>
<dbReference type="InterPro" id="IPR036291">
    <property type="entry name" value="NAD(P)-bd_dom_sf"/>
</dbReference>
<dbReference type="RefSeq" id="WP_207942269.1">
    <property type="nucleotide sequence ID" value="NZ_CP147251.1"/>
</dbReference>
<proteinExistence type="inferred from homology"/>
<dbReference type="Pfam" id="PF01370">
    <property type="entry name" value="Epimerase"/>
    <property type="match status" value="1"/>
</dbReference>
<evidence type="ECO:0000256" key="1">
    <source>
        <dbReference type="ARBA" id="ARBA00023002"/>
    </source>
</evidence>
<evidence type="ECO:0000256" key="2">
    <source>
        <dbReference type="ARBA" id="ARBA00023445"/>
    </source>
</evidence>
<reference evidence="4 5" key="2">
    <citation type="submission" date="2024-03" db="EMBL/GenBank/DDBJ databases">
        <title>The Genome Sequence of Enterococcus sp. DIV2402.</title>
        <authorList>
            <consortium name="The Broad Institute Genomics Platform"/>
            <consortium name="The Broad Institute Microbial Omics Core"/>
            <consortium name="The Broad Institute Genomic Center for Infectious Diseases"/>
            <person name="Earl A."/>
            <person name="Manson A."/>
            <person name="Gilmore M."/>
            <person name="Schwartman J."/>
            <person name="Shea T."/>
            <person name="Abouelleil A."/>
            <person name="Cao P."/>
            <person name="Chapman S."/>
            <person name="Cusick C."/>
            <person name="Young S."/>
            <person name="Neafsey D."/>
            <person name="Nusbaum C."/>
            <person name="Birren B."/>
        </authorList>
    </citation>
    <scope>NUCLEOTIDE SEQUENCE [LARGE SCALE GENOMIC DNA]</scope>
    <source>
        <strain evidence="4 5">DIV2402</strain>
    </source>
</reference>
<evidence type="ECO:0000313" key="5">
    <source>
        <dbReference type="Proteomes" id="UP000664701"/>
    </source>
</evidence>
<reference evidence="4 5" key="1">
    <citation type="submission" date="2021-03" db="EMBL/GenBank/DDBJ databases">
        <authorList>
            <person name="Gilmore M.S."/>
            <person name="Schwartzman J."/>
            <person name="Van Tyne D."/>
            <person name="Martin M."/>
            <person name="Earl A.M."/>
            <person name="Manson A.L."/>
            <person name="Straub T."/>
            <person name="Salamzade R."/>
            <person name="Saavedra J."/>
            <person name="Lebreton F."/>
            <person name="Prichula J."/>
            <person name="Schaufler K."/>
            <person name="Gaca A."/>
            <person name="Sgardioli B."/>
            <person name="Wagenaar J."/>
            <person name="Strong T."/>
        </authorList>
    </citation>
    <scope>NUCLEOTIDE SEQUENCE [LARGE SCALE GENOMIC DNA]</scope>
    <source>
        <strain evidence="4 5">DIV2402</strain>
    </source>
</reference>
<dbReference type="PANTHER" id="PTHR10366">
    <property type="entry name" value="NAD DEPENDENT EPIMERASE/DEHYDRATASE"/>
    <property type="match status" value="1"/>
</dbReference>
<dbReference type="Proteomes" id="UP000664701">
    <property type="component" value="Chromosome"/>
</dbReference>
<organism evidence="4 5">
    <name type="scientific">Candidatus Enterococcus lowellii</name>
    <dbReference type="NCBI Taxonomy" id="2230877"/>
    <lineage>
        <taxon>Bacteria</taxon>
        <taxon>Bacillati</taxon>
        <taxon>Bacillota</taxon>
        <taxon>Bacilli</taxon>
        <taxon>Lactobacillales</taxon>
        <taxon>Enterococcaceae</taxon>
        <taxon>Enterococcus</taxon>
    </lineage>
</organism>
<dbReference type="InterPro" id="IPR001509">
    <property type="entry name" value="Epimerase_deHydtase"/>
</dbReference>
<gene>
    <name evidence="4" type="ORF">DOK78_000638</name>
</gene>
<evidence type="ECO:0000313" key="4">
    <source>
        <dbReference type="EMBL" id="WYJ76021.1"/>
    </source>
</evidence>
<sequence length="303" mass="33437">MKLLVTGANGFVATHIIQQLLDQGHDVVGTVRNFNKQPTIFKELTYVVTNLTHSDGWVEAMAGVDAILHVASPLGHENANDVRLIKEAVAGVEHVFEAAHIAGVKRIVMTSSQAAATPLAQTTGFIDEHFWSDPENPELNAYRLSKLFAEQKAWELAQKYKLHVTTILPGAIFGPTLTANRSSNQVLDQINHTRFVPKISLEVTDVRDLAALHLLALNNSETIGERILAKNGDLTFAQISRLYGQRPIILPNSSLKIAAKFVKNLRALVPMLGRSYTHTNQKAINYGWQPRDAQQTVLDARNS</sequence>
<comment type="similarity">
    <text evidence="2">Belongs to the NAD(P)-dependent epimerase/dehydratase family. Dihydroflavonol-4-reductase subfamily.</text>
</comment>
<dbReference type="InterPro" id="IPR050425">
    <property type="entry name" value="NAD(P)_dehydrat-like"/>
</dbReference>
<feature type="domain" description="NAD-dependent epimerase/dehydratase" evidence="3">
    <location>
        <begin position="4"/>
        <end position="222"/>
    </location>
</feature>
<accession>A0ABZ2SJJ2</accession>
<keyword evidence="5" id="KW-1185">Reference proteome</keyword>